<dbReference type="Proteomes" id="UP001630127">
    <property type="component" value="Unassembled WGS sequence"/>
</dbReference>
<organism evidence="2 3">
    <name type="scientific">Cinchona calisaya</name>
    <dbReference type="NCBI Taxonomy" id="153742"/>
    <lineage>
        <taxon>Eukaryota</taxon>
        <taxon>Viridiplantae</taxon>
        <taxon>Streptophyta</taxon>
        <taxon>Embryophyta</taxon>
        <taxon>Tracheophyta</taxon>
        <taxon>Spermatophyta</taxon>
        <taxon>Magnoliopsida</taxon>
        <taxon>eudicotyledons</taxon>
        <taxon>Gunneridae</taxon>
        <taxon>Pentapetalae</taxon>
        <taxon>asterids</taxon>
        <taxon>lamiids</taxon>
        <taxon>Gentianales</taxon>
        <taxon>Rubiaceae</taxon>
        <taxon>Cinchonoideae</taxon>
        <taxon>Cinchoneae</taxon>
        <taxon>Cinchona</taxon>
    </lineage>
</organism>
<name>A0ABD2XWM9_9GENT</name>
<comment type="caution">
    <text evidence="2">The sequence shown here is derived from an EMBL/GenBank/DDBJ whole genome shotgun (WGS) entry which is preliminary data.</text>
</comment>
<reference evidence="2 3" key="1">
    <citation type="submission" date="2024-11" db="EMBL/GenBank/DDBJ databases">
        <title>A near-complete genome assembly of Cinchona calisaya.</title>
        <authorList>
            <person name="Lian D.C."/>
            <person name="Zhao X.W."/>
            <person name="Wei L."/>
        </authorList>
    </citation>
    <scope>NUCLEOTIDE SEQUENCE [LARGE SCALE GENOMIC DNA]</scope>
    <source>
        <tissue evidence="2">Nenye</tissue>
    </source>
</reference>
<evidence type="ECO:0000256" key="1">
    <source>
        <dbReference type="SAM" id="MobiDB-lite"/>
    </source>
</evidence>
<evidence type="ECO:0000313" key="3">
    <source>
        <dbReference type="Proteomes" id="UP001630127"/>
    </source>
</evidence>
<keyword evidence="3" id="KW-1185">Reference proteome</keyword>
<dbReference type="AlphaFoldDB" id="A0ABD2XWM9"/>
<feature type="compositionally biased region" description="Basic and acidic residues" evidence="1">
    <location>
        <begin position="102"/>
        <end position="114"/>
    </location>
</feature>
<protein>
    <submittedName>
        <fullName evidence="2">Uncharacterized protein</fullName>
    </submittedName>
</protein>
<accession>A0ABD2XWM9</accession>
<gene>
    <name evidence="2" type="ORF">ACH5RR_038436</name>
</gene>
<dbReference type="EMBL" id="JBJUIK010000016">
    <property type="protein sequence ID" value="KAL3499343.1"/>
    <property type="molecule type" value="Genomic_DNA"/>
</dbReference>
<feature type="region of interest" description="Disordered" evidence="1">
    <location>
        <begin position="40"/>
        <end position="114"/>
    </location>
</feature>
<evidence type="ECO:0000313" key="2">
    <source>
        <dbReference type="EMBL" id="KAL3499343.1"/>
    </source>
</evidence>
<proteinExistence type="predicted"/>
<sequence>MGWCFSPLESDGGSRRRLFVYKVHVAKYSGEEQKDADVLETRESGAVEQIRSSRLRNSGREGKLEKSRKKGSTIDPMDKAGEVPGEAIINTKNNGSEADDTDQNKVEEGAKHPDDILVFARAVHNIDSSLD</sequence>